<dbReference type="Pfam" id="PF12146">
    <property type="entry name" value="Hydrolase_4"/>
    <property type="match status" value="1"/>
</dbReference>
<reference evidence="5" key="1">
    <citation type="submission" date="2021-01" db="EMBL/GenBank/DDBJ databases">
        <title>Whole genome shotgun sequence of Actinoplanes nipponensis NBRC 14063.</title>
        <authorList>
            <person name="Komaki H."/>
            <person name="Tamura T."/>
        </authorList>
    </citation>
    <scope>NUCLEOTIDE SEQUENCE</scope>
    <source>
        <strain evidence="5">NBRC 14063</strain>
    </source>
</reference>
<feature type="transmembrane region" description="Helical" evidence="3">
    <location>
        <begin position="379"/>
        <end position="399"/>
    </location>
</feature>
<dbReference type="PANTHER" id="PTHR22946">
    <property type="entry name" value="DIENELACTONE HYDROLASE DOMAIN-CONTAINING PROTEIN-RELATED"/>
    <property type="match status" value="1"/>
</dbReference>
<dbReference type="InterPro" id="IPR029058">
    <property type="entry name" value="AB_hydrolase_fold"/>
</dbReference>
<feature type="transmembrane region" description="Helical" evidence="3">
    <location>
        <begin position="24"/>
        <end position="44"/>
    </location>
</feature>
<feature type="transmembrane region" description="Helical" evidence="3">
    <location>
        <begin position="338"/>
        <end position="358"/>
    </location>
</feature>
<name>A0A919JKQ2_9ACTN</name>
<feature type="transmembrane region" description="Helical" evidence="3">
    <location>
        <begin position="436"/>
        <end position="456"/>
    </location>
</feature>
<feature type="transmembrane region" description="Helical" evidence="3">
    <location>
        <begin position="309"/>
        <end position="332"/>
    </location>
</feature>
<dbReference type="Gene3D" id="3.40.50.1820">
    <property type="entry name" value="alpha/beta hydrolase"/>
    <property type="match status" value="1"/>
</dbReference>
<keyword evidence="3" id="KW-1133">Transmembrane helix</keyword>
<proteinExistence type="inferred from homology"/>
<keyword evidence="3" id="KW-0812">Transmembrane</keyword>
<feature type="transmembrane region" description="Helical" evidence="3">
    <location>
        <begin position="462"/>
        <end position="480"/>
    </location>
</feature>
<feature type="transmembrane region" description="Helical" evidence="3">
    <location>
        <begin position="411"/>
        <end position="429"/>
    </location>
</feature>
<dbReference type="InterPro" id="IPR022742">
    <property type="entry name" value="Hydrolase_4"/>
</dbReference>
<evidence type="ECO:0000259" key="4">
    <source>
        <dbReference type="Pfam" id="PF12146"/>
    </source>
</evidence>
<evidence type="ECO:0000256" key="3">
    <source>
        <dbReference type="SAM" id="Phobius"/>
    </source>
</evidence>
<dbReference type="SUPFAM" id="SSF53474">
    <property type="entry name" value="alpha/beta-Hydrolases"/>
    <property type="match status" value="1"/>
</dbReference>
<dbReference type="Proteomes" id="UP000647172">
    <property type="component" value="Unassembled WGS sequence"/>
</dbReference>
<feature type="transmembrane region" description="Helical" evidence="3">
    <location>
        <begin position="492"/>
        <end position="513"/>
    </location>
</feature>
<protein>
    <submittedName>
        <fullName evidence="5">Alpha/beta hydrolase</fullName>
    </submittedName>
</protein>
<gene>
    <name evidence="5" type="ORF">Ani05nite_63180</name>
</gene>
<organism evidence="5 6">
    <name type="scientific">Actinoplanes nipponensis</name>
    <dbReference type="NCBI Taxonomy" id="135950"/>
    <lineage>
        <taxon>Bacteria</taxon>
        <taxon>Bacillati</taxon>
        <taxon>Actinomycetota</taxon>
        <taxon>Actinomycetes</taxon>
        <taxon>Micromonosporales</taxon>
        <taxon>Micromonosporaceae</taxon>
        <taxon>Actinoplanes</taxon>
    </lineage>
</organism>
<comment type="caution">
    <text evidence="5">The sequence shown here is derived from an EMBL/GenBank/DDBJ whole genome shotgun (WGS) entry which is preliminary data.</text>
</comment>
<dbReference type="AlphaFoldDB" id="A0A919JKQ2"/>
<keyword evidence="2 5" id="KW-0378">Hydrolase</keyword>
<evidence type="ECO:0000256" key="1">
    <source>
        <dbReference type="ARBA" id="ARBA00008645"/>
    </source>
</evidence>
<evidence type="ECO:0000313" key="5">
    <source>
        <dbReference type="EMBL" id="GIE52784.1"/>
    </source>
</evidence>
<dbReference type="GO" id="GO:0052689">
    <property type="term" value="F:carboxylic ester hydrolase activity"/>
    <property type="evidence" value="ECO:0007669"/>
    <property type="project" value="UniProtKB-ARBA"/>
</dbReference>
<sequence length="514" mass="52446">MAGPAPAPVPSLVLSGRQSSRFRAPVAVVLAVLATAAVGLWLLAGAGSEAGRHHVVVGGVPLDEVRPPAGPPGARHPAVVVAHGFAGSARLMAQFGDTLSARGYVVVLLDFSGHGANTHPLPDGTASTESSTAALQHDLDVAVAHTRGLRDVDPARIALVGHSMGASAVTRYAAAHPDITTTVAISLPDSGTVVGDRPARLLLLVGGLEFPDFRAEARRAADLGGPDRSMVVVPGVEHISVLYSSRTHREVAAWLDAGLGGPATDRALPSPIRRLAGAGALVLALLVGLYPLARLLFGDARSGWPRFPVARLGETVAVAAAAAAVGALLAPVLPTDDLPLAVGGYVVGFTGVAGALILGYHRWRGTSTPVERPGRLRMAVATPVLIGYAATTIAVPMHLGLTAAIPVGARWWLLLLVWAGFAVLAYGALRLTAGNSIGVLCVSAVAVIALTGAAVAGLTNGFVLLVIPLLAVLLLWQAVWSAVLHRFAAPPWLIALVGSLIVAWPIATALPVIG</sequence>
<dbReference type="PANTHER" id="PTHR22946:SF9">
    <property type="entry name" value="POLYKETIDE TRANSFERASE AF380"/>
    <property type="match status" value="1"/>
</dbReference>
<dbReference type="RefSeq" id="WP_203774447.1">
    <property type="nucleotide sequence ID" value="NZ_BAAAYJ010000108.1"/>
</dbReference>
<evidence type="ECO:0000313" key="6">
    <source>
        <dbReference type="Proteomes" id="UP000647172"/>
    </source>
</evidence>
<accession>A0A919JKQ2</accession>
<evidence type="ECO:0000256" key="2">
    <source>
        <dbReference type="ARBA" id="ARBA00022801"/>
    </source>
</evidence>
<dbReference type="EMBL" id="BOMQ01000074">
    <property type="protein sequence ID" value="GIE52784.1"/>
    <property type="molecule type" value="Genomic_DNA"/>
</dbReference>
<dbReference type="InterPro" id="IPR050261">
    <property type="entry name" value="FrsA_esterase"/>
</dbReference>
<comment type="similarity">
    <text evidence="1">Belongs to the AB hydrolase superfamily.</text>
</comment>
<keyword evidence="3" id="KW-0472">Membrane</keyword>
<feature type="domain" description="Serine aminopeptidase S33" evidence="4">
    <location>
        <begin position="76"/>
        <end position="186"/>
    </location>
</feature>
<feature type="transmembrane region" description="Helical" evidence="3">
    <location>
        <begin position="275"/>
        <end position="297"/>
    </location>
</feature>
<keyword evidence="6" id="KW-1185">Reference proteome</keyword>